<dbReference type="RefSeq" id="WP_344912298.1">
    <property type="nucleotide sequence ID" value="NZ_BAAAYO010000010.1"/>
</dbReference>
<name>A0ABV5VTS5_9BACL</name>
<dbReference type="Pfam" id="PF00072">
    <property type="entry name" value="Response_reg"/>
    <property type="match status" value="1"/>
</dbReference>
<dbReference type="EMBL" id="JBHMAG010000007">
    <property type="protein sequence ID" value="MFB9751612.1"/>
    <property type="molecule type" value="Genomic_DNA"/>
</dbReference>
<dbReference type="SMART" id="SM00342">
    <property type="entry name" value="HTH_ARAC"/>
    <property type="match status" value="1"/>
</dbReference>
<sequence length="243" mass="27978">MFRTKVVIADDEVPIRQSLRMFPWDRHGFELAGEARHGQEALDLCSGIKHGIVVTDIVMPVMDGLRMTRLLKERQPDFQVILLTCHSEFDYAREALALGAIQYLLKGTLRDQELLEALNKAKARLPVPAVDGQGETEKRYEIRHALEYIRDHLGEPFDLPDVAASVGLSANYFGQLFRRETGERFQDYVKRNRLEKAAHLLRYSHLKVYEVAAETGFPNYRYFTDVFCRQYGRSPSEYRGSHG</sequence>
<reference evidence="7 8" key="1">
    <citation type="submission" date="2024-09" db="EMBL/GenBank/DDBJ databases">
        <authorList>
            <person name="Sun Q."/>
            <person name="Mori K."/>
        </authorList>
    </citation>
    <scope>NUCLEOTIDE SEQUENCE [LARGE SCALE GENOMIC DNA]</scope>
    <source>
        <strain evidence="7 8">JCM 12520</strain>
    </source>
</reference>
<evidence type="ECO:0000256" key="2">
    <source>
        <dbReference type="ARBA" id="ARBA00023125"/>
    </source>
</evidence>
<keyword evidence="8" id="KW-1185">Reference proteome</keyword>
<evidence type="ECO:0000259" key="5">
    <source>
        <dbReference type="PROSITE" id="PS01124"/>
    </source>
</evidence>
<dbReference type="PANTHER" id="PTHR43280:SF2">
    <property type="entry name" value="HTH-TYPE TRANSCRIPTIONAL REGULATOR EXSA"/>
    <property type="match status" value="1"/>
</dbReference>
<gene>
    <name evidence="7" type="ORF">ACFFNY_08515</name>
</gene>
<evidence type="ECO:0000259" key="6">
    <source>
        <dbReference type="PROSITE" id="PS50110"/>
    </source>
</evidence>
<organism evidence="7 8">
    <name type="scientific">Paenibacillus hodogayensis</name>
    <dbReference type="NCBI Taxonomy" id="279208"/>
    <lineage>
        <taxon>Bacteria</taxon>
        <taxon>Bacillati</taxon>
        <taxon>Bacillota</taxon>
        <taxon>Bacilli</taxon>
        <taxon>Bacillales</taxon>
        <taxon>Paenibacillaceae</taxon>
        <taxon>Paenibacillus</taxon>
    </lineage>
</organism>
<evidence type="ECO:0000313" key="7">
    <source>
        <dbReference type="EMBL" id="MFB9751612.1"/>
    </source>
</evidence>
<dbReference type="SMART" id="SM00448">
    <property type="entry name" value="REC"/>
    <property type="match status" value="1"/>
</dbReference>
<dbReference type="Proteomes" id="UP001589619">
    <property type="component" value="Unassembled WGS sequence"/>
</dbReference>
<protein>
    <submittedName>
        <fullName evidence="7">Response regulator</fullName>
    </submittedName>
</protein>
<keyword evidence="4" id="KW-0597">Phosphoprotein</keyword>
<keyword evidence="3" id="KW-0804">Transcription</keyword>
<dbReference type="Gene3D" id="1.10.10.60">
    <property type="entry name" value="Homeodomain-like"/>
    <property type="match status" value="2"/>
</dbReference>
<dbReference type="InterPro" id="IPR020449">
    <property type="entry name" value="Tscrpt_reg_AraC-type_HTH"/>
</dbReference>
<dbReference type="PROSITE" id="PS50110">
    <property type="entry name" value="RESPONSE_REGULATORY"/>
    <property type="match status" value="1"/>
</dbReference>
<dbReference type="PRINTS" id="PR00032">
    <property type="entry name" value="HTHARAC"/>
</dbReference>
<keyword evidence="2" id="KW-0238">DNA-binding</keyword>
<dbReference type="Pfam" id="PF12833">
    <property type="entry name" value="HTH_18"/>
    <property type="match status" value="1"/>
</dbReference>
<feature type="domain" description="Response regulatory" evidence="6">
    <location>
        <begin position="5"/>
        <end position="121"/>
    </location>
</feature>
<feature type="modified residue" description="4-aspartylphosphate" evidence="4">
    <location>
        <position position="56"/>
    </location>
</feature>
<dbReference type="InterPro" id="IPR009057">
    <property type="entry name" value="Homeodomain-like_sf"/>
</dbReference>
<dbReference type="PROSITE" id="PS01124">
    <property type="entry name" value="HTH_ARAC_FAMILY_2"/>
    <property type="match status" value="1"/>
</dbReference>
<dbReference type="CDD" id="cd17536">
    <property type="entry name" value="REC_YesN-like"/>
    <property type="match status" value="1"/>
</dbReference>
<accession>A0ABV5VTS5</accession>
<evidence type="ECO:0000256" key="3">
    <source>
        <dbReference type="ARBA" id="ARBA00023163"/>
    </source>
</evidence>
<dbReference type="PANTHER" id="PTHR43280">
    <property type="entry name" value="ARAC-FAMILY TRANSCRIPTIONAL REGULATOR"/>
    <property type="match status" value="1"/>
</dbReference>
<evidence type="ECO:0000313" key="8">
    <source>
        <dbReference type="Proteomes" id="UP001589619"/>
    </source>
</evidence>
<evidence type="ECO:0000256" key="1">
    <source>
        <dbReference type="ARBA" id="ARBA00023015"/>
    </source>
</evidence>
<comment type="caution">
    <text evidence="7">The sequence shown here is derived from an EMBL/GenBank/DDBJ whole genome shotgun (WGS) entry which is preliminary data.</text>
</comment>
<keyword evidence="1" id="KW-0805">Transcription regulation</keyword>
<dbReference type="InterPro" id="IPR011006">
    <property type="entry name" value="CheY-like_superfamily"/>
</dbReference>
<feature type="domain" description="HTH araC/xylS-type" evidence="5">
    <location>
        <begin position="143"/>
        <end position="241"/>
    </location>
</feature>
<evidence type="ECO:0000256" key="4">
    <source>
        <dbReference type="PROSITE-ProRule" id="PRU00169"/>
    </source>
</evidence>
<dbReference type="InterPro" id="IPR001789">
    <property type="entry name" value="Sig_transdc_resp-reg_receiver"/>
</dbReference>
<dbReference type="SUPFAM" id="SSF52172">
    <property type="entry name" value="CheY-like"/>
    <property type="match status" value="1"/>
</dbReference>
<dbReference type="SUPFAM" id="SSF46689">
    <property type="entry name" value="Homeodomain-like"/>
    <property type="match status" value="2"/>
</dbReference>
<dbReference type="Gene3D" id="3.40.50.2300">
    <property type="match status" value="1"/>
</dbReference>
<proteinExistence type="predicted"/>
<dbReference type="InterPro" id="IPR018060">
    <property type="entry name" value="HTH_AraC"/>
</dbReference>